<dbReference type="AlphaFoldDB" id="A0A8D4LJF8"/>
<evidence type="ECO:0000256" key="9">
    <source>
        <dbReference type="ARBA" id="ARBA00023285"/>
    </source>
</evidence>
<evidence type="ECO:0000256" key="7">
    <source>
        <dbReference type="ARBA" id="ARBA00022997"/>
    </source>
</evidence>
<dbReference type="GO" id="GO:0070573">
    <property type="term" value="F:metallodipeptidase activity"/>
    <property type="evidence" value="ECO:0007669"/>
    <property type="project" value="TreeGrafter"/>
</dbReference>
<proteinExistence type="inferred from homology"/>
<dbReference type="PRINTS" id="PR00934">
    <property type="entry name" value="XHISDIPTASE"/>
</dbReference>
<keyword evidence="9" id="KW-0170">Cobalt</keyword>
<evidence type="ECO:0000313" key="20">
    <source>
        <dbReference type="EMBL" id="QDJ14759.1"/>
    </source>
</evidence>
<dbReference type="Pfam" id="PF01546">
    <property type="entry name" value="Peptidase_M20"/>
    <property type="match status" value="1"/>
</dbReference>
<dbReference type="Gene3D" id="3.40.630.10">
    <property type="entry name" value="Zn peptidases"/>
    <property type="match status" value="2"/>
</dbReference>
<evidence type="ECO:0000256" key="14">
    <source>
        <dbReference type="ARBA" id="ARBA00071271"/>
    </source>
</evidence>
<comment type="cofactor">
    <cofactor evidence="2">
        <name>Zn(2+)</name>
        <dbReference type="ChEBI" id="CHEBI:29105"/>
    </cofactor>
</comment>
<comment type="cofactor">
    <cofactor evidence="1">
        <name>Co(2+)</name>
        <dbReference type="ChEBI" id="CHEBI:48828"/>
    </cofactor>
</comment>
<dbReference type="PANTHER" id="PTHR43501">
    <property type="entry name" value="CYTOSOL NON-SPECIFIC DIPEPTIDASE"/>
    <property type="match status" value="1"/>
</dbReference>
<keyword evidence="7" id="KW-0224">Dipeptidase</keyword>
<evidence type="ECO:0000256" key="5">
    <source>
        <dbReference type="ARBA" id="ARBA00022801"/>
    </source>
</evidence>
<dbReference type="CDD" id="cd03890">
    <property type="entry name" value="M20_pepD"/>
    <property type="match status" value="1"/>
</dbReference>
<dbReference type="SUPFAM" id="SSF55031">
    <property type="entry name" value="Bacterial exopeptidase dimerisation domain"/>
    <property type="match status" value="1"/>
</dbReference>
<gene>
    <name evidence="20" type="ORF">CEP48_04665</name>
</gene>
<protein>
    <recommendedName>
        <fullName evidence="14">Cytosol non-specific dipeptidase</fullName>
        <ecNumber evidence="11">3.4.13.18</ecNumber>
    </recommendedName>
    <alternativeName>
        <fullName evidence="17">Aminoacyl-histidine dipeptidase</fullName>
    </alternativeName>
    <alternativeName>
        <fullName evidence="16">Beta-alanyl-histidine dipeptidase</fullName>
    </alternativeName>
    <alternativeName>
        <fullName evidence="15">Carnosinase</fullName>
    </alternativeName>
    <alternativeName>
        <fullName evidence="12">Peptidase D</fullName>
    </alternativeName>
    <alternativeName>
        <fullName evidence="18">Xaa-His dipeptidase</fullName>
    </alternativeName>
</protein>
<reference evidence="20" key="1">
    <citation type="submission" date="2017-06" db="EMBL/GenBank/DDBJ databases">
        <title>Genome sequencing of pathogenic and non-pathogenic strains within Bisgaard taxon 40.</title>
        <authorList>
            <person name="Ladner J.T."/>
            <person name="Lovett S.P."/>
            <person name="Koroleva G."/>
            <person name="Lorch J.M."/>
        </authorList>
    </citation>
    <scope>NUCLEOTIDE SEQUENCE</scope>
    <source>
        <strain evidence="20">27576-1-I1</strain>
    </source>
</reference>
<evidence type="ECO:0000256" key="15">
    <source>
        <dbReference type="ARBA" id="ARBA00075285"/>
    </source>
</evidence>
<dbReference type="SUPFAM" id="SSF53187">
    <property type="entry name" value="Zn-dependent exopeptidases"/>
    <property type="match status" value="1"/>
</dbReference>
<evidence type="ECO:0000256" key="10">
    <source>
        <dbReference type="ARBA" id="ARBA00036421"/>
    </source>
</evidence>
<dbReference type="GO" id="GO:0006508">
    <property type="term" value="P:proteolysis"/>
    <property type="evidence" value="ECO:0007669"/>
    <property type="project" value="UniProtKB-KW"/>
</dbReference>
<comment type="similarity">
    <text evidence="13">Belongs to the peptidase M20C family.</text>
</comment>
<keyword evidence="6" id="KW-0862">Zinc</keyword>
<comment type="catalytic activity">
    <reaction evidence="10">
        <text>Hydrolysis of dipeptides, preferentially hydrophobic dipeptides including prolyl amino acids.</text>
        <dbReference type="EC" id="3.4.13.18"/>
    </reaction>
</comment>
<evidence type="ECO:0000256" key="4">
    <source>
        <dbReference type="ARBA" id="ARBA00022723"/>
    </source>
</evidence>
<evidence type="ECO:0000256" key="1">
    <source>
        <dbReference type="ARBA" id="ARBA00001941"/>
    </source>
</evidence>
<dbReference type="PIRSF" id="PIRSF016599">
    <property type="entry name" value="Xaa-His_dipept"/>
    <property type="match status" value="1"/>
</dbReference>
<evidence type="ECO:0000313" key="21">
    <source>
        <dbReference type="Proteomes" id="UP000955338"/>
    </source>
</evidence>
<keyword evidence="3" id="KW-0645">Protease</keyword>
<dbReference type="InterPro" id="IPR002933">
    <property type="entry name" value="Peptidase_M20"/>
</dbReference>
<evidence type="ECO:0000256" key="16">
    <source>
        <dbReference type="ARBA" id="ARBA00076004"/>
    </source>
</evidence>
<keyword evidence="5" id="KW-0378">Hydrolase</keyword>
<evidence type="ECO:0000256" key="3">
    <source>
        <dbReference type="ARBA" id="ARBA00022670"/>
    </source>
</evidence>
<feature type="domain" description="Peptidase M20 dimerisation" evidence="19">
    <location>
        <begin position="209"/>
        <end position="290"/>
    </location>
</feature>
<dbReference type="InterPro" id="IPR001160">
    <property type="entry name" value="Peptidase_M20C"/>
</dbReference>
<evidence type="ECO:0000256" key="18">
    <source>
        <dbReference type="ARBA" id="ARBA00078074"/>
    </source>
</evidence>
<evidence type="ECO:0000256" key="11">
    <source>
        <dbReference type="ARBA" id="ARBA00038976"/>
    </source>
</evidence>
<keyword evidence="21" id="KW-1185">Reference proteome</keyword>
<dbReference type="PANTHER" id="PTHR43501:SF1">
    <property type="entry name" value="CYTOSOL NON-SPECIFIC DIPEPTIDASE"/>
    <property type="match status" value="1"/>
</dbReference>
<dbReference type="EMBL" id="CP022011">
    <property type="protein sequence ID" value="QDJ14759.1"/>
    <property type="molecule type" value="Genomic_DNA"/>
</dbReference>
<dbReference type="Pfam" id="PF07687">
    <property type="entry name" value="M20_dimer"/>
    <property type="match status" value="1"/>
</dbReference>
<dbReference type="EC" id="3.4.13.18" evidence="11"/>
<evidence type="ECO:0000256" key="13">
    <source>
        <dbReference type="ARBA" id="ARBA00061423"/>
    </source>
</evidence>
<dbReference type="NCBIfam" id="TIGR01893">
    <property type="entry name" value="aa-his-dipept"/>
    <property type="match status" value="1"/>
</dbReference>
<evidence type="ECO:0000256" key="6">
    <source>
        <dbReference type="ARBA" id="ARBA00022833"/>
    </source>
</evidence>
<keyword evidence="4" id="KW-0479">Metal-binding</keyword>
<evidence type="ECO:0000256" key="12">
    <source>
        <dbReference type="ARBA" id="ARBA00044252"/>
    </source>
</evidence>
<dbReference type="GO" id="GO:0005829">
    <property type="term" value="C:cytosol"/>
    <property type="evidence" value="ECO:0007669"/>
    <property type="project" value="TreeGrafter"/>
</dbReference>
<evidence type="ECO:0000256" key="8">
    <source>
        <dbReference type="ARBA" id="ARBA00023049"/>
    </source>
</evidence>
<dbReference type="Proteomes" id="UP000955338">
    <property type="component" value="Chromosome"/>
</dbReference>
<accession>A0A8D4LJF8</accession>
<dbReference type="FunFam" id="3.40.630.10:FF:000015">
    <property type="entry name" value="Aminoacyl-histidine dipeptidase PepD"/>
    <property type="match status" value="1"/>
</dbReference>
<organism evidence="20 21">
    <name type="scientific">Mergibacter septicus</name>
    <dbReference type="NCBI Taxonomy" id="221402"/>
    <lineage>
        <taxon>Bacteria</taxon>
        <taxon>Pseudomonadati</taxon>
        <taxon>Pseudomonadota</taxon>
        <taxon>Gammaproteobacteria</taxon>
        <taxon>Pasteurellales</taxon>
        <taxon>Pasteurellaceae</taxon>
        <taxon>Mergibacter</taxon>
    </lineage>
</organism>
<dbReference type="FunFam" id="3.40.630.10:FF:000018">
    <property type="entry name" value="Aminoacyl-histidine dipeptidase PepD"/>
    <property type="match status" value="1"/>
</dbReference>
<dbReference type="InterPro" id="IPR011650">
    <property type="entry name" value="Peptidase_M20_dimer"/>
</dbReference>
<dbReference type="RefSeq" id="WP_261920716.1">
    <property type="nucleotide sequence ID" value="NZ_CP022011.1"/>
</dbReference>
<evidence type="ECO:0000259" key="19">
    <source>
        <dbReference type="Pfam" id="PF07687"/>
    </source>
</evidence>
<evidence type="ECO:0000256" key="17">
    <source>
        <dbReference type="ARBA" id="ARBA00077688"/>
    </source>
</evidence>
<name>A0A8D4LJF8_9PAST</name>
<dbReference type="GO" id="GO:0046872">
    <property type="term" value="F:metal ion binding"/>
    <property type="evidence" value="ECO:0007669"/>
    <property type="project" value="UniProtKB-KW"/>
</dbReference>
<sequence length="488" mass="53352">MTDLQHLQPKLVWQWFERICQIPHPSYHEQALAQYIVDWAKEKQLWVERDQVGNILIRKPATAGMEDCQTVALQAHLDMVPQANSTTEHNFTTDPIQPYVDGEWVKAKGTTLGADNGIGLASCLAVLDSQDLAHPRLEVLLTMTEETGMIGASGLQPNWLESEVMINTDTEQEGEIYIGCAGGEDADLSYPIEWQDCTDTTEQQAFQLALTGLKGGHSGAEIHLGRGNAIKLLVSILTALQGKVRFKLAEIKGGTIRNAIPREAFATLVIATSDQAKFTQALNQLNSDLMTEWQLAEPNLSLTIIQTALPQRTFSEQSSQTTLAFLNSLPNGVIRYSDQLPDVVETSLSCGVLTTTTTAVEVVILVRSLHTIGLDRVATILGSISQLAGAKLTLSNRYAGWNPNANAPIVKLTQQLYQQILGRDCAVKVIHAGLECGLINQAYPTMEMVSIGPTILGAHSPDERCHIPAVATYWQLLTRLLATIPSKK</sequence>
<evidence type="ECO:0000256" key="2">
    <source>
        <dbReference type="ARBA" id="ARBA00001947"/>
    </source>
</evidence>
<keyword evidence="8" id="KW-0482">Metalloprotease</keyword>
<dbReference type="InterPro" id="IPR036264">
    <property type="entry name" value="Bact_exopeptidase_dim_dom"/>
</dbReference>